<name>C6HTM3_9BACT</name>
<evidence type="ECO:0000313" key="2">
    <source>
        <dbReference type="EMBL" id="EES53988.1"/>
    </source>
</evidence>
<evidence type="ECO:0000313" key="3">
    <source>
        <dbReference type="Proteomes" id="UP000009374"/>
    </source>
</evidence>
<sequence>MTAGLERAPSFFVSLRRNTVSPTAPRRSSRESVPARDADVQGGKGWRRKRRPASNRPDRVRSPQGPITRRESGQTSVGSFMAREEGGFLMSVGSVKSPPSGK</sequence>
<organism evidence="2 3">
    <name type="scientific">Leptospirillum ferrodiazotrophum</name>
    <dbReference type="NCBI Taxonomy" id="412449"/>
    <lineage>
        <taxon>Bacteria</taxon>
        <taxon>Pseudomonadati</taxon>
        <taxon>Nitrospirota</taxon>
        <taxon>Nitrospiria</taxon>
        <taxon>Nitrospirales</taxon>
        <taxon>Nitrospiraceae</taxon>
        <taxon>Leptospirillum</taxon>
    </lineage>
</organism>
<protein>
    <submittedName>
        <fullName evidence="2">Uncharacterized protein</fullName>
    </submittedName>
</protein>
<feature type="region of interest" description="Disordered" evidence="1">
    <location>
        <begin position="17"/>
        <end position="102"/>
    </location>
</feature>
<keyword evidence="3" id="KW-1185">Reference proteome</keyword>
<dbReference type="AlphaFoldDB" id="C6HTM3"/>
<gene>
    <name evidence="2" type="ORF">UBAL3_24060006a</name>
</gene>
<accession>C6HTM3</accession>
<reference evidence="2 3" key="1">
    <citation type="journal article" date="2009" name="Appl. Environ. Microbiol.">
        <title>Community genomic and proteomic analyses of chemoautotrophic iron-oxidizing "Leptospirillum rubarum" (Group II) and "Leptospirillum ferrodiazotrophum" (Group III) bacteria in acid mine drainage biofilms.</title>
        <authorList>
            <person name="Goltsman D.S."/>
            <person name="Denef V.J."/>
            <person name="Singer S.W."/>
            <person name="VerBerkmoes N.C."/>
            <person name="Lefsrud M."/>
            <person name="Mueller R.S."/>
            <person name="Dick G.J."/>
            <person name="Sun C.L."/>
            <person name="Wheeler K.E."/>
            <person name="Zemla A."/>
            <person name="Baker B.J."/>
            <person name="Hauser L."/>
            <person name="Land M."/>
            <person name="Shah M.B."/>
            <person name="Thelen M.P."/>
            <person name="Hettich R.L."/>
            <person name="Banfield J.F."/>
        </authorList>
    </citation>
    <scope>NUCLEOTIDE SEQUENCE [LARGE SCALE GENOMIC DNA]</scope>
</reference>
<feature type="compositionally biased region" description="Basic and acidic residues" evidence="1">
    <location>
        <begin position="28"/>
        <end position="39"/>
    </location>
</feature>
<evidence type="ECO:0000256" key="1">
    <source>
        <dbReference type="SAM" id="MobiDB-lite"/>
    </source>
</evidence>
<dbReference type="Proteomes" id="UP000009374">
    <property type="component" value="Unassembled WGS sequence"/>
</dbReference>
<dbReference type="EMBL" id="GG693851">
    <property type="protein sequence ID" value="EES53988.1"/>
    <property type="molecule type" value="Genomic_DNA"/>
</dbReference>
<proteinExistence type="predicted"/>